<dbReference type="EMBL" id="DSEE01000130">
    <property type="protein sequence ID" value="HER39916.1"/>
    <property type="molecule type" value="Genomic_DNA"/>
</dbReference>
<accession>A0A7C2RLW5</accession>
<reference evidence="2" key="1">
    <citation type="journal article" date="2020" name="mSystems">
        <title>Genome- and Community-Level Interaction Insights into Carbon Utilization and Element Cycling Functions of Hydrothermarchaeota in Hydrothermal Sediment.</title>
        <authorList>
            <person name="Zhou Z."/>
            <person name="Liu Y."/>
            <person name="Xu W."/>
            <person name="Pan J."/>
            <person name="Luo Z.H."/>
            <person name="Li M."/>
        </authorList>
    </citation>
    <scope>NUCLEOTIDE SEQUENCE [LARGE SCALE GENOMIC DNA]</scope>
    <source>
        <strain evidence="2">SpSt-1235</strain>
    </source>
</reference>
<evidence type="ECO:0000256" key="1">
    <source>
        <dbReference type="SAM" id="Phobius"/>
    </source>
</evidence>
<keyword evidence="2" id="KW-0418">Kinase</keyword>
<proteinExistence type="predicted"/>
<dbReference type="GO" id="GO:0016301">
    <property type="term" value="F:kinase activity"/>
    <property type="evidence" value="ECO:0007669"/>
    <property type="project" value="UniProtKB-KW"/>
</dbReference>
<gene>
    <name evidence="2" type="ORF">ENO10_01710</name>
</gene>
<keyword evidence="1" id="KW-1133">Transmembrane helix</keyword>
<protein>
    <submittedName>
        <fullName evidence="2">AarF/ABC1/UbiB kinase family protein</fullName>
    </submittedName>
</protein>
<dbReference type="AlphaFoldDB" id="A0A7C2RLW5"/>
<comment type="caution">
    <text evidence="2">The sequence shown here is derived from an EMBL/GenBank/DDBJ whole genome shotgun (WGS) entry which is preliminary data.</text>
</comment>
<keyword evidence="2" id="KW-0808">Transferase</keyword>
<sequence length="91" mass="10148">INKVTENLANNKLRIKVDALDEKRLTDGFQKIANRITLGLVFAAMIVGAAMLMRVPSAFTILGYPGLAIIFFFFAAIGGMYLTYMILFRNE</sequence>
<feature type="transmembrane region" description="Helical" evidence="1">
    <location>
        <begin position="64"/>
        <end position="87"/>
    </location>
</feature>
<name>A0A7C2RLW5_9FLAO</name>
<feature type="non-terminal residue" evidence="2">
    <location>
        <position position="1"/>
    </location>
</feature>
<feature type="transmembrane region" description="Helical" evidence="1">
    <location>
        <begin position="32"/>
        <end position="52"/>
    </location>
</feature>
<organism evidence="2">
    <name type="scientific">Salinimicrobium catena</name>
    <dbReference type="NCBI Taxonomy" id="390640"/>
    <lineage>
        <taxon>Bacteria</taxon>
        <taxon>Pseudomonadati</taxon>
        <taxon>Bacteroidota</taxon>
        <taxon>Flavobacteriia</taxon>
        <taxon>Flavobacteriales</taxon>
        <taxon>Flavobacteriaceae</taxon>
        <taxon>Salinimicrobium</taxon>
    </lineage>
</organism>
<keyword evidence="1" id="KW-0812">Transmembrane</keyword>
<dbReference type="Proteomes" id="UP000885753">
    <property type="component" value="Unassembled WGS sequence"/>
</dbReference>
<keyword evidence="1" id="KW-0472">Membrane</keyword>
<evidence type="ECO:0000313" key="2">
    <source>
        <dbReference type="EMBL" id="HER39916.1"/>
    </source>
</evidence>